<dbReference type="InterPro" id="IPR007138">
    <property type="entry name" value="ABM_dom"/>
</dbReference>
<evidence type="ECO:0000313" key="3">
    <source>
        <dbReference type="Proteomes" id="UP000324285"/>
    </source>
</evidence>
<keyword evidence="3" id="KW-1185">Reference proteome</keyword>
<dbReference type="OrthoDB" id="6105906at2"/>
<name>A0A5C1NG06_9GAMM</name>
<dbReference type="InterPro" id="IPR011008">
    <property type="entry name" value="Dimeric_a/b-barrel"/>
</dbReference>
<keyword evidence="2" id="KW-0560">Oxidoreductase</keyword>
<keyword evidence="2" id="KW-0503">Monooxygenase</keyword>
<dbReference type="RefSeq" id="WP_149284812.1">
    <property type="nucleotide sequence ID" value="NZ_CP038437.2"/>
</dbReference>
<dbReference type="EMBL" id="CP038437">
    <property type="protein sequence ID" value="QEM81801.1"/>
    <property type="molecule type" value="Genomic_DNA"/>
</dbReference>
<dbReference type="KEGG" id="hbh:E4T21_09730"/>
<dbReference type="AlphaFoldDB" id="A0A5C1NG06"/>
<sequence length="100" mass="11740">MYSYLIEFNVKEGEEAAFVEHWSRLTEYIHQEFDGLGSRLHKTADGQYIAYAQWPDGDSRDAEHAWTTEGRELQNKMRNTLLNSRVLYKFAVVKDLLKDP</sequence>
<protein>
    <submittedName>
        <fullName evidence="2">Antibiotic biosynthesis monooxygenase</fullName>
    </submittedName>
</protein>
<feature type="domain" description="ABM" evidence="1">
    <location>
        <begin position="1"/>
        <end position="59"/>
    </location>
</feature>
<reference evidence="2" key="1">
    <citation type="submission" date="2021-02" db="EMBL/GenBank/DDBJ databases">
        <title>Strain Y2R2, a novel species of the genus Halomonas.</title>
        <authorList>
            <person name="Huang H."/>
        </authorList>
    </citation>
    <scope>NUCLEOTIDE SEQUENCE</scope>
    <source>
        <strain evidence="2">Y2R2</strain>
    </source>
</reference>
<dbReference type="Gene3D" id="3.30.70.100">
    <property type="match status" value="1"/>
</dbReference>
<evidence type="ECO:0000313" key="2">
    <source>
        <dbReference type="EMBL" id="QEM81801.1"/>
    </source>
</evidence>
<proteinExistence type="predicted"/>
<dbReference type="SUPFAM" id="SSF54909">
    <property type="entry name" value="Dimeric alpha+beta barrel"/>
    <property type="match status" value="1"/>
</dbReference>
<accession>A0A5C1NG06</accession>
<dbReference type="Pfam" id="PF03992">
    <property type="entry name" value="ABM"/>
    <property type="match status" value="1"/>
</dbReference>
<evidence type="ECO:0000259" key="1">
    <source>
        <dbReference type="Pfam" id="PF03992"/>
    </source>
</evidence>
<dbReference type="Proteomes" id="UP000324285">
    <property type="component" value="Chromosome"/>
</dbReference>
<gene>
    <name evidence="2" type="ORF">E4T21_09730</name>
</gene>
<dbReference type="GO" id="GO:0004497">
    <property type="term" value="F:monooxygenase activity"/>
    <property type="evidence" value="ECO:0007669"/>
    <property type="project" value="UniProtKB-KW"/>
</dbReference>
<organism evidence="2 3">
    <name type="scientific">Halomonas binhaiensis</name>
    <dbReference type="NCBI Taxonomy" id="2562282"/>
    <lineage>
        <taxon>Bacteria</taxon>
        <taxon>Pseudomonadati</taxon>
        <taxon>Pseudomonadota</taxon>
        <taxon>Gammaproteobacteria</taxon>
        <taxon>Oceanospirillales</taxon>
        <taxon>Halomonadaceae</taxon>
        <taxon>Halomonas</taxon>
    </lineage>
</organism>